<accession>U1WH48</accession>
<dbReference type="Proteomes" id="UP000016511">
    <property type="component" value="Unassembled WGS sequence"/>
</dbReference>
<dbReference type="STRING" id="649747.HMPREF0083_04033"/>
<dbReference type="AlphaFoldDB" id="U1WH48"/>
<name>U1WH48_ANEAE</name>
<protein>
    <submittedName>
        <fullName evidence="1">Uncharacterized protein</fullName>
    </submittedName>
</protein>
<keyword evidence="2" id="KW-1185">Reference proteome</keyword>
<dbReference type="EMBL" id="AWSJ01000240">
    <property type="protein sequence ID" value="ERI07889.1"/>
    <property type="molecule type" value="Genomic_DNA"/>
</dbReference>
<reference evidence="1 2" key="1">
    <citation type="submission" date="2013-08" db="EMBL/GenBank/DDBJ databases">
        <authorList>
            <person name="Weinstock G."/>
            <person name="Sodergren E."/>
            <person name="Wylie T."/>
            <person name="Fulton L."/>
            <person name="Fulton R."/>
            <person name="Fronick C."/>
            <person name="O'Laughlin M."/>
            <person name="Godfrey J."/>
            <person name="Miner T."/>
            <person name="Herter B."/>
            <person name="Appelbaum E."/>
            <person name="Cordes M."/>
            <person name="Lek S."/>
            <person name="Wollam A."/>
            <person name="Pepin K.H."/>
            <person name="Palsikar V.B."/>
            <person name="Mitreva M."/>
            <person name="Wilson R.K."/>
        </authorList>
    </citation>
    <scope>NUCLEOTIDE SEQUENCE [LARGE SCALE GENOMIC DNA]</scope>
    <source>
        <strain evidence="1 2">ATCC 12856</strain>
    </source>
</reference>
<proteinExistence type="predicted"/>
<comment type="caution">
    <text evidence="1">The sequence shown here is derived from an EMBL/GenBank/DDBJ whole genome shotgun (WGS) entry which is preliminary data.</text>
</comment>
<dbReference type="eggNOG" id="COG1403">
    <property type="taxonomic scope" value="Bacteria"/>
</dbReference>
<organism evidence="1 2">
    <name type="scientific">Aneurinibacillus aneurinilyticus ATCC 12856</name>
    <dbReference type="NCBI Taxonomy" id="649747"/>
    <lineage>
        <taxon>Bacteria</taxon>
        <taxon>Bacillati</taxon>
        <taxon>Bacillota</taxon>
        <taxon>Bacilli</taxon>
        <taxon>Bacillales</taxon>
        <taxon>Paenibacillaceae</taxon>
        <taxon>Aneurinibacillus group</taxon>
        <taxon>Aneurinibacillus</taxon>
    </lineage>
</organism>
<sequence>MLFAYCQALPAAFSRRSSGYFDIRKLDGTKIHASASYKKLTRIEYACTLLIEREKGDSSLTYATA</sequence>
<gene>
    <name evidence="1" type="ORF">HMPREF0083_04033</name>
</gene>
<evidence type="ECO:0000313" key="2">
    <source>
        <dbReference type="Proteomes" id="UP000016511"/>
    </source>
</evidence>
<evidence type="ECO:0000313" key="1">
    <source>
        <dbReference type="EMBL" id="ERI07889.1"/>
    </source>
</evidence>
<dbReference type="HOGENOM" id="CLU_2840135_0_0_9"/>